<proteinExistence type="predicted"/>
<accession>A0A0F3GKI6</accession>
<comment type="caution">
    <text evidence="1">The sequence shown here is derived from an EMBL/GenBank/DDBJ whole genome shotgun (WGS) entry which is preliminary data.</text>
</comment>
<gene>
    <name evidence="1" type="ORF">MBAV_005372</name>
</gene>
<name>A0A0F3GKI6_9BACT</name>
<evidence type="ECO:0000313" key="2">
    <source>
        <dbReference type="Proteomes" id="UP000033423"/>
    </source>
</evidence>
<reference evidence="1 2" key="1">
    <citation type="submission" date="2015-02" db="EMBL/GenBank/DDBJ databases">
        <title>Single-cell genomics of uncultivated deep-branching MTB reveals a conserved set of magnetosome genes.</title>
        <authorList>
            <person name="Kolinko S."/>
            <person name="Richter M."/>
            <person name="Glockner F.O."/>
            <person name="Brachmann A."/>
            <person name="Schuler D."/>
        </authorList>
    </citation>
    <scope>NUCLEOTIDE SEQUENCE [LARGE SCALE GENOMIC DNA]</scope>
    <source>
        <strain evidence="1">TM-1</strain>
    </source>
</reference>
<organism evidence="1 2">
    <name type="scientific">Candidatus Magnetobacterium bavaricum</name>
    <dbReference type="NCBI Taxonomy" id="29290"/>
    <lineage>
        <taxon>Bacteria</taxon>
        <taxon>Pseudomonadati</taxon>
        <taxon>Nitrospirota</taxon>
        <taxon>Thermodesulfovibrionia</taxon>
        <taxon>Thermodesulfovibrionales</taxon>
        <taxon>Candidatus Magnetobacteriaceae</taxon>
        <taxon>Candidatus Magnetobacterium</taxon>
    </lineage>
</organism>
<protein>
    <submittedName>
        <fullName evidence="1">Uncharacterized protein</fullName>
    </submittedName>
</protein>
<dbReference type="AlphaFoldDB" id="A0A0F3GKI6"/>
<dbReference type="EMBL" id="LACI01002322">
    <property type="protein sequence ID" value="KJU82430.1"/>
    <property type="molecule type" value="Genomic_DNA"/>
</dbReference>
<sequence>FRSSEKVRKSKILDLLIKSALPIGYLRWISLRAQPKLDLKFKEIKYELFIDRVTLTIDLKKMIKDVLSNTDIRSTLNENDLETDINLKMTLNHDVWQVCCGKDLINILSIGTKKLLDKHMNPEDISRILRLTYNIIHFSSSDLYRSIRMWEDNNNAFKVLRQERA</sequence>
<dbReference type="Proteomes" id="UP000033423">
    <property type="component" value="Unassembled WGS sequence"/>
</dbReference>
<evidence type="ECO:0000313" key="1">
    <source>
        <dbReference type="EMBL" id="KJU82430.1"/>
    </source>
</evidence>
<feature type="non-terminal residue" evidence="1">
    <location>
        <position position="1"/>
    </location>
</feature>
<keyword evidence="2" id="KW-1185">Reference proteome</keyword>